<dbReference type="PANTHER" id="PTHR15493:SF1">
    <property type="entry name" value="F-BOX ONLY PROTEIN 43"/>
    <property type="match status" value="1"/>
</dbReference>
<feature type="domain" description="F-box" evidence="2">
    <location>
        <begin position="383"/>
        <end position="414"/>
    </location>
</feature>
<dbReference type="InterPro" id="IPR036047">
    <property type="entry name" value="F-box-like_dom_sf"/>
</dbReference>
<organism evidence="3 4">
    <name type="scientific">Hemibagrus guttatus</name>
    <dbReference type="NCBI Taxonomy" id="175788"/>
    <lineage>
        <taxon>Eukaryota</taxon>
        <taxon>Metazoa</taxon>
        <taxon>Chordata</taxon>
        <taxon>Craniata</taxon>
        <taxon>Vertebrata</taxon>
        <taxon>Euteleostomi</taxon>
        <taxon>Actinopterygii</taxon>
        <taxon>Neopterygii</taxon>
        <taxon>Teleostei</taxon>
        <taxon>Ostariophysi</taxon>
        <taxon>Siluriformes</taxon>
        <taxon>Bagridae</taxon>
        <taxon>Hemibagrus</taxon>
    </lineage>
</organism>
<feature type="compositionally biased region" description="Polar residues" evidence="1">
    <location>
        <begin position="622"/>
        <end position="632"/>
    </location>
</feature>
<feature type="region of interest" description="Disordered" evidence="1">
    <location>
        <begin position="458"/>
        <end position="632"/>
    </location>
</feature>
<reference evidence="3" key="1">
    <citation type="submission" date="2023-06" db="EMBL/GenBank/DDBJ databases">
        <title>Male Hemibagrus guttatus genome.</title>
        <authorList>
            <person name="Bian C."/>
        </authorList>
    </citation>
    <scope>NUCLEOTIDE SEQUENCE</scope>
    <source>
        <strain evidence="3">Male_cb2023</strain>
        <tissue evidence="3">Muscle</tissue>
    </source>
</reference>
<feature type="non-terminal residue" evidence="3">
    <location>
        <position position="1"/>
    </location>
</feature>
<dbReference type="GO" id="GO:0045835">
    <property type="term" value="P:negative regulation of meiotic nuclear division"/>
    <property type="evidence" value="ECO:0007669"/>
    <property type="project" value="InterPro"/>
</dbReference>
<evidence type="ECO:0000259" key="2">
    <source>
        <dbReference type="Pfam" id="PF00646"/>
    </source>
</evidence>
<keyword evidence="4" id="KW-1185">Reference proteome</keyword>
<sequence length="632" mass="67595">MECAGWVQKLNNHQSCDFTHTRSHSEDMRPCGQEHVHFSLTDTPKENVSSSQRPGKERYYLSHPQWCETPKLTKKSLSLRRRLLSSKSVMDSKTSVSGTPSRMDTYAHSVSESLDVLLGGPLSYSTLRSDEVAASCMKRRLAFSQAVTSTLEDGSDGMSPFLSEPDLDESIISGLLPSETPETPQGRDGFQTPVTRLAVNLSESLSVLCTPSHTPFSGLDMSEDSGFGSLRLDGSEDGGDDGSFQEGAPRVTLGRDRHRSRLERQRRLSTLREGSQSDEEVKGQRVNGQGLKLDEDVFAQTPPLRETQRDLSFTPALQAMEALSHFFTLLHDLEQPINAHLNLSHNPEESITTRLPLSHLIGRKMGLGKMDVLTELHVRNLYHVLSSILQLLPAKDIHTCTEVCESWRDIILQDRKANRRRRTYEREQNHALEMGRVARVVDAETRLALACRSALSSVQAQAKTPGARARTPAASGARAHTPAASGARAHTPAASGARAHTPAASGARAHTPAASGARAHTPAASGARAHTPAASGARAHTPAASGARAHTPAASGARAHTPAASGARAHTPAASGARAHTPAASGARAHTPAASGARAHTPAASGARAHTPAASGARAHTPPSTKRQQFLQ</sequence>
<comment type="caution">
    <text evidence="3">The sequence shown here is derived from an EMBL/GenBank/DDBJ whole genome shotgun (WGS) entry which is preliminary data.</text>
</comment>
<dbReference type="Gene3D" id="1.20.1280.50">
    <property type="match status" value="1"/>
</dbReference>
<dbReference type="SUPFAM" id="SSF81383">
    <property type="entry name" value="F-box domain"/>
    <property type="match status" value="1"/>
</dbReference>
<dbReference type="Proteomes" id="UP001274896">
    <property type="component" value="Unassembled WGS sequence"/>
</dbReference>
<gene>
    <name evidence="3" type="ORF">QTP70_029005</name>
</gene>
<feature type="region of interest" description="Disordered" evidence="1">
    <location>
        <begin position="227"/>
        <end position="288"/>
    </location>
</feature>
<dbReference type="InterPro" id="IPR001810">
    <property type="entry name" value="F-box_dom"/>
</dbReference>
<dbReference type="PANTHER" id="PTHR15493">
    <property type="entry name" value="F-BOX ONLY PROTEIN 5 AND 43"/>
    <property type="match status" value="1"/>
</dbReference>
<protein>
    <recommendedName>
        <fullName evidence="2">F-box domain-containing protein</fullName>
    </recommendedName>
</protein>
<dbReference type="AlphaFoldDB" id="A0AAE0VA66"/>
<evidence type="ECO:0000313" key="4">
    <source>
        <dbReference type="Proteomes" id="UP001274896"/>
    </source>
</evidence>
<evidence type="ECO:0000256" key="1">
    <source>
        <dbReference type="SAM" id="MobiDB-lite"/>
    </source>
</evidence>
<dbReference type="InterPro" id="IPR047147">
    <property type="entry name" value="FBX5_43"/>
</dbReference>
<name>A0AAE0VA66_9TELE</name>
<dbReference type="Pfam" id="PF00646">
    <property type="entry name" value="F-box"/>
    <property type="match status" value="1"/>
</dbReference>
<dbReference type="EMBL" id="JAUCMX010000003">
    <property type="protein sequence ID" value="KAK3551820.1"/>
    <property type="molecule type" value="Genomic_DNA"/>
</dbReference>
<accession>A0AAE0VA66</accession>
<evidence type="ECO:0000313" key="3">
    <source>
        <dbReference type="EMBL" id="KAK3551820.1"/>
    </source>
</evidence>
<dbReference type="GO" id="GO:0005634">
    <property type="term" value="C:nucleus"/>
    <property type="evidence" value="ECO:0007669"/>
    <property type="project" value="TreeGrafter"/>
</dbReference>
<dbReference type="CDD" id="cd22086">
    <property type="entry name" value="F-box_EMI"/>
    <property type="match status" value="1"/>
</dbReference>
<proteinExistence type="predicted"/>
<dbReference type="GO" id="GO:0007088">
    <property type="term" value="P:regulation of mitotic nuclear division"/>
    <property type="evidence" value="ECO:0007669"/>
    <property type="project" value="InterPro"/>
</dbReference>